<gene>
    <name evidence="6" type="ORF">ACETWP_07975</name>
</gene>
<dbReference type="Pfam" id="PF14602">
    <property type="entry name" value="Hexapep_2"/>
    <property type="match status" value="2"/>
</dbReference>
<protein>
    <submittedName>
        <fullName evidence="6">Pls/PosA family non-ribosomal peptide synthetase</fullName>
    </submittedName>
</protein>
<dbReference type="Pfam" id="PF00550">
    <property type="entry name" value="PP-binding"/>
    <property type="match status" value="4"/>
</dbReference>
<feature type="domain" description="Carrier" evidence="5">
    <location>
        <begin position="150"/>
        <end position="227"/>
    </location>
</feature>
<keyword evidence="1" id="KW-0596">Phosphopantetheine</keyword>
<organism evidence="6 7">
    <name type="scientific">Arthrobacter halodurans</name>
    <dbReference type="NCBI Taxonomy" id="516699"/>
    <lineage>
        <taxon>Bacteria</taxon>
        <taxon>Bacillati</taxon>
        <taxon>Actinomycetota</taxon>
        <taxon>Actinomycetes</taxon>
        <taxon>Micrococcales</taxon>
        <taxon>Micrococcaceae</taxon>
        <taxon>Arthrobacter</taxon>
    </lineage>
</organism>
<feature type="domain" description="Carrier" evidence="5">
    <location>
        <begin position="230"/>
        <end position="307"/>
    </location>
</feature>
<reference evidence="6 7" key="1">
    <citation type="submission" date="2024-09" db="EMBL/GenBank/DDBJ databases">
        <authorList>
            <person name="Salinas-Garcia M.A."/>
            <person name="Prieme A."/>
        </authorList>
    </citation>
    <scope>NUCLEOTIDE SEQUENCE [LARGE SCALE GENOMIC DNA]</scope>
    <source>
        <strain evidence="6 7">DSM 21081</strain>
    </source>
</reference>
<dbReference type="InterPro" id="IPR009081">
    <property type="entry name" value="PP-bd_ACP"/>
</dbReference>
<evidence type="ECO:0000256" key="4">
    <source>
        <dbReference type="SAM" id="Phobius"/>
    </source>
</evidence>
<keyword evidence="4" id="KW-0472">Membrane</keyword>
<evidence type="ECO:0000256" key="2">
    <source>
        <dbReference type="ARBA" id="ARBA00022553"/>
    </source>
</evidence>
<keyword evidence="7" id="KW-1185">Reference proteome</keyword>
<dbReference type="InterPro" id="IPR001451">
    <property type="entry name" value="Hexapep"/>
</dbReference>
<dbReference type="InterPro" id="IPR036736">
    <property type="entry name" value="ACP-like_sf"/>
</dbReference>
<sequence>MPLERRLADLLASVVKKDNVPADANFFKDLGADSLVMAQFCARVRKQPGLPTISIKDVYQHPTITALAGALAPAEPVSVQVRLAEVLSGVLGGGPVPVDANFFDDLGADSLVMAQFCARVRKQPGLPTISIKDVYQHPTITTLAGALAPAEPVSVQVRLAEVLSGVLGGGPVPVDANFFDDLGADSLVMAQFCARVRKQPGLPTISIKDVYQHPTITTLAGALAPPEPVSVQASVQVRLAEVLSGVLGGGPVPVDANFFDDLGADSLVMAQFCARVRKQPDLPAVSIKDVYQHPTITTLAGALAPPEPAPSRAVAADTHTAPAAGPGTPSALAPTASSTRGARGGRHRLPPAGGSAATPVEYVVCGALQVLIFLAYTYLFAVIFERGLQWIWAGGNLLDDYVRSVGFGAVTFVAMCTFPILVKWVLIGRWRPQEIRIWSLGYVRFWFVKTVVSANPLVLFAGSPLYLLYLRALGAKVGRGAVVFTRSMPVCTDMLTIGEHTVIDKDTFLSGYRAINGVIQTGPVSIGKNVFIGEKAVLDIGTSLGDGAQLGHASALHAGQAVPAGEHWHGSPGQRTESDYRAVASADCGTWRRTRYGVLQLALLLGVTLPVAVGGMAMLLVEVPWLADLLTSPEPSFTSAPFYGFVLVTSVLLFFGGILLGLLLVMTVPRLLNLAITPDRVYPLYGFRFACHRTIEGMTNRRLFHDIFGDSSYIVHYLQRLGYKLAPVVQTGSNFGTEIKHDNPYLNSVGTGTVVASGISIVNANYSSTSFSVSRTSIAANSFFGNEILYPPQAKTGEGCLIATKALVPIDGPVREGVGLLGSPAFEIPRTVQRDSEFILMAHDEALPRRLAAKNKHNLVTIGLFLLTRWFQAFVTTLLAFLAVDLYATFGEASLMLLTVPSLLFRVFYGALIERASTGFKPLKPKHCSIYDIDFWRTERFYKLEAEVSPLFNGTPFKGAILRLLGVRVGKRLFDDGAQIAEKNLVTLGDDVALNAGAWVQCHSQEDYAFKSDAITIGSGCTVGVSAMILYSARMGDGAVLAPDSFLMKGEEIPADERWGGNPAEALTHSTSGWQPRGHVAASWANAPVPENDAAYAVATD</sequence>
<feature type="transmembrane region" description="Helical" evidence="4">
    <location>
        <begin position="366"/>
        <end position="384"/>
    </location>
</feature>
<dbReference type="SUPFAM" id="SSF51161">
    <property type="entry name" value="Trimeric LpxA-like enzymes"/>
    <property type="match status" value="2"/>
</dbReference>
<dbReference type="EMBL" id="JBHDLJ010000005">
    <property type="protein sequence ID" value="MFB0834523.1"/>
    <property type="molecule type" value="Genomic_DNA"/>
</dbReference>
<dbReference type="InterPro" id="IPR012728">
    <property type="entry name" value="Pls/PosA_C"/>
</dbReference>
<dbReference type="PROSITE" id="PS50075">
    <property type="entry name" value="CARRIER"/>
    <property type="match status" value="4"/>
</dbReference>
<keyword evidence="2" id="KW-0597">Phosphoprotein</keyword>
<feature type="transmembrane region" description="Helical" evidence="4">
    <location>
        <begin position="446"/>
        <end position="469"/>
    </location>
</feature>
<feature type="transmembrane region" description="Helical" evidence="4">
    <location>
        <begin position="641"/>
        <end position="665"/>
    </location>
</feature>
<dbReference type="Proteomes" id="UP001575652">
    <property type="component" value="Unassembled WGS sequence"/>
</dbReference>
<dbReference type="NCBIfam" id="TIGR02353">
    <property type="entry name" value="NRPS_term_dom"/>
    <property type="match status" value="1"/>
</dbReference>
<keyword evidence="4" id="KW-0812">Transmembrane</keyword>
<accession>A0ABV4UNJ6</accession>
<dbReference type="Gene3D" id="1.10.1200.10">
    <property type="entry name" value="ACP-like"/>
    <property type="match status" value="4"/>
</dbReference>
<feature type="transmembrane region" description="Helical" evidence="4">
    <location>
        <begin position="405"/>
        <end position="426"/>
    </location>
</feature>
<dbReference type="PANTHER" id="PTHR45527:SF1">
    <property type="entry name" value="FATTY ACID SYNTHASE"/>
    <property type="match status" value="1"/>
</dbReference>
<comment type="caution">
    <text evidence="6">The sequence shown here is derived from an EMBL/GenBank/DDBJ whole genome shotgun (WGS) entry which is preliminary data.</text>
</comment>
<feature type="domain" description="Carrier" evidence="5">
    <location>
        <begin position="74"/>
        <end position="151"/>
    </location>
</feature>
<feature type="domain" description="Carrier" evidence="5">
    <location>
        <begin position="1"/>
        <end position="75"/>
    </location>
</feature>
<feature type="compositionally biased region" description="Low complexity" evidence="3">
    <location>
        <begin position="313"/>
        <end position="339"/>
    </location>
</feature>
<evidence type="ECO:0000313" key="7">
    <source>
        <dbReference type="Proteomes" id="UP001575652"/>
    </source>
</evidence>
<dbReference type="InterPro" id="IPR020806">
    <property type="entry name" value="PKS_PP-bd"/>
</dbReference>
<feature type="transmembrane region" description="Helical" evidence="4">
    <location>
        <begin position="859"/>
        <end position="883"/>
    </location>
</feature>
<dbReference type="Gene3D" id="2.160.10.10">
    <property type="entry name" value="Hexapeptide repeat proteins"/>
    <property type="match status" value="2"/>
</dbReference>
<feature type="transmembrane region" description="Helical" evidence="4">
    <location>
        <begin position="895"/>
        <end position="913"/>
    </location>
</feature>
<name>A0ABV4UNJ6_9MICC</name>
<evidence type="ECO:0000259" key="5">
    <source>
        <dbReference type="PROSITE" id="PS50075"/>
    </source>
</evidence>
<feature type="region of interest" description="Disordered" evidence="3">
    <location>
        <begin position="301"/>
        <end position="355"/>
    </location>
</feature>
<evidence type="ECO:0000256" key="1">
    <source>
        <dbReference type="ARBA" id="ARBA00022450"/>
    </source>
</evidence>
<feature type="transmembrane region" description="Helical" evidence="4">
    <location>
        <begin position="601"/>
        <end position="621"/>
    </location>
</feature>
<dbReference type="InterPro" id="IPR011004">
    <property type="entry name" value="Trimer_LpxA-like_sf"/>
</dbReference>
<evidence type="ECO:0000256" key="3">
    <source>
        <dbReference type="SAM" id="MobiDB-lite"/>
    </source>
</evidence>
<proteinExistence type="predicted"/>
<dbReference type="RefSeq" id="WP_373971698.1">
    <property type="nucleotide sequence ID" value="NZ_JBHDLJ010000005.1"/>
</dbReference>
<dbReference type="SMART" id="SM00823">
    <property type="entry name" value="PKS_PP"/>
    <property type="match status" value="4"/>
</dbReference>
<evidence type="ECO:0000313" key="6">
    <source>
        <dbReference type="EMBL" id="MFB0834523.1"/>
    </source>
</evidence>
<keyword evidence="4" id="KW-1133">Transmembrane helix</keyword>
<dbReference type="SUPFAM" id="SSF47336">
    <property type="entry name" value="ACP-like"/>
    <property type="match status" value="4"/>
</dbReference>
<dbReference type="PANTHER" id="PTHR45527">
    <property type="entry name" value="NONRIBOSOMAL PEPTIDE SYNTHETASE"/>
    <property type="match status" value="1"/>
</dbReference>
<feature type="region of interest" description="Disordered" evidence="3">
    <location>
        <begin position="1057"/>
        <end position="1079"/>
    </location>
</feature>